<evidence type="ECO:0000256" key="9">
    <source>
        <dbReference type="ARBA" id="ARBA00023157"/>
    </source>
</evidence>
<comment type="subunit">
    <text evidence="13">Heterodimer of CALCRL and RAMP1; the interaction induces allosteric modulation of CALCRL function and CGRP1/CALCA and CGRP2/CALCB ligand specificity. Heterodimer of CALCR and RAMP1; interaction forms the AMYR1 receptor complex for amylin/IAPP and CGRP1/CALCA ligands.</text>
</comment>
<organism evidence="16 17">
    <name type="scientific">Eublepharis macularius</name>
    <name type="common">Leopard gecko</name>
    <name type="synonym">Cyrtodactylus macularius</name>
    <dbReference type="NCBI Taxonomy" id="481883"/>
    <lineage>
        <taxon>Eukaryota</taxon>
        <taxon>Metazoa</taxon>
        <taxon>Chordata</taxon>
        <taxon>Craniata</taxon>
        <taxon>Vertebrata</taxon>
        <taxon>Euteleostomi</taxon>
        <taxon>Lepidosauria</taxon>
        <taxon>Squamata</taxon>
        <taxon>Bifurcata</taxon>
        <taxon>Gekkota</taxon>
        <taxon>Eublepharidae</taxon>
        <taxon>Eublepharinae</taxon>
        <taxon>Eublepharis</taxon>
    </lineage>
</organism>
<evidence type="ECO:0000256" key="4">
    <source>
        <dbReference type="ARBA" id="ARBA00022475"/>
    </source>
</evidence>
<keyword evidence="4" id="KW-1003">Cell membrane</keyword>
<comment type="function">
    <text evidence="12">Accessory protein that interacts with and modulates the function of G-protein coupled receptors including calcitonin gene-related peptide type 1 receptor (CALCRL) and calcitonin receptor (CALCR). Required for the transport of CALCRL to the plasma membrane. Together with CALCRL, form the receptor complex for the calcitonin gene-related peptides CGRP1/CALCA and CGRP2/CALCB. Together with CALCR, form the AMYR1 receptor complex for amylin/IAPP and CGRP1/CALCA.</text>
</comment>
<evidence type="ECO:0000256" key="3">
    <source>
        <dbReference type="ARBA" id="ARBA00022448"/>
    </source>
</evidence>
<keyword evidence="16" id="KW-1185">Reference proteome</keyword>
<keyword evidence="3" id="KW-0813">Transport</keyword>
<keyword evidence="5 14" id="KW-0812">Transmembrane</keyword>
<evidence type="ECO:0000256" key="6">
    <source>
        <dbReference type="ARBA" id="ARBA00022729"/>
    </source>
</evidence>
<evidence type="ECO:0000256" key="7">
    <source>
        <dbReference type="ARBA" id="ARBA00022989"/>
    </source>
</evidence>
<dbReference type="GO" id="GO:0015026">
    <property type="term" value="F:coreceptor activity"/>
    <property type="evidence" value="ECO:0007669"/>
    <property type="project" value="InterPro"/>
</dbReference>
<sequence length="148" mass="16943">MAGQARVPLGLFWWLLAAPHVMVASGCHEAAYGNLIQEFCFNQFKSDMGTLRQTLWCDFDKTLGCYREFINCTLLIGTQLDCNWPNKLVDEYFIAIHQHYFKNCPESGWALRDPPNTILCPFIVVPIFITLLMTALVVWRSKHSEGIV</sequence>
<dbReference type="Gene3D" id="1.10.150.510">
    <property type="entry name" value="Receptor activity modifying family"/>
    <property type="match status" value="1"/>
</dbReference>
<dbReference type="AlphaFoldDB" id="A0AA97KPM7"/>
<evidence type="ECO:0000256" key="10">
    <source>
        <dbReference type="ARBA" id="ARBA00023170"/>
    </source>
</evidence>
<proteinExistence type="inferred from homology"/>
<dbReference type="InterPro" id="IPR006985">
    <property type="entry name" value="RAMP"/>
</dbReference>
<dbReference type="GO" id="GO:0005886">
    <property type="term" value="C:plasma membrane"/>
    <property type="evidence" value="ECO:0007669"/>
    <property type="project" value="UniProtKB-SubCell"/>
</dbReference>
<evidence type="ECO:0000256" key="5">
    <source>
        <dbReference type="ARBA" id="ARBA00022692"/>
    </source>
</evidence>
<dbReference type="GO" id="GO:0008277">
    <property type="term" value="P:regulation of G protein-coupled receptor signaling pathway"/>
    <property type="evidence" value="ECO:0007669"/>
    <property type="project" value="InterPro"/>
</dbReference>
<comment type="subcellular location">
    <subcellularLocation>
        <location evidence="1">Cell membrane</location>
        <topology evidence="1">Single-pass type I membrane protein</topology>
    </subcellularLocation>
</comment>
<dbReference type="GO" id="GO:0032870">
    <property type="term" value="P:cellular response to hormone stimulus"/>
    <property type="evidence" value="ECO:0007669"/>
    <property type="project" value="TreeGrafter"/>
</dbReference>
<keyword evidence="9" id="KW-1015">Disulfide bond</keyword>
<keyword evidence="10 17" id="KW-0675">Receptor</keyword>
<evidence type="ECO:0000256" key="8">
    <source>
        <dbReference type="ARBA" id="ARBA00023136"/>
    </source>
</evidence>
<feature type="transmembrane region" description="Helical" evidence="14">
    <location>
        <begin position="121"/>
        <end position="139"/>
    </location>
</feature>
<evidence type="ECO:0000313" key="16">
    <source>
        <dbReference type="Proteomes" id="UP001190640"/>
    </source>
</evidence>
<comment type="similarity">
    <text evidence="2">Belongs to the RAMP family.</text>
</comment>
<evidence type="ECO:0000256" key="15">
    <source>
        <dbReference type="SAM" id="SignalP"/>
    </source>
</evidence>
<dbReference type="GO" id="GO:0009986">
    <property type="term" value="C:cell surface"/>
    <property type="evidence" value="ECO:0007669"/>
    <property type="project" value="TreeGrafter"/>
</dbReference>
<keyword evidence="6 15" id="KW-0732">Signal</keyword>
<evidence type="ECO:0000256" key="2">
    <source>
        <dbReference type="ARBA" id="ARBA00007087"/>
    </source>
</evidence>
<dbReference type="GO" id="GO:0043235">
    <property type="term" value="C:receptor complex"/>
    <property type="evidence" value="ECO:0007669"/>
    <property type="project" value="TreeGrafter"/>
</dbReference>
<name>A0AA97KPM7_EUBMA</name>
<dbReference type="GeneID" id="129323639"/>
<dbReference type="PANTHER" id="PTHR14076">
    <property type="entry name" value="RECEPTOR ACTIVITY MODIFYING PROTEIN RAMP"/>
    <property type="match status" value="1"/>
</dbReference>
<dbReference type="PANTHER" id="PTHR14076:SF3">
    <property type="entry name" value="RECEPTOR ACTIVITY-MODIFYING PROTEIN 1"/>
    <property type="match status" value="1"/>
</dbReference>
<dbReference type="InterPro" id="IPR038126">
    <property type="entry name" value="RAMP_sf"/>
</dbReference>
<evidence type="ECO:0000313" key="17">
    <source>
        <dbReference type="RefSeq" id="XP_054826141.1"/>
    </source>
</evidence>
<keyword evidence="8 14" id="KW-0472">Membrane</keyword>
<evidence type="ECO:0000256" key="14">
    <source>
        <dbReference type="SAM" id="Phobius"/>
    </source>
</evidence>
<gene>
    <name evidence="17" type="primary">RAMP1</name>
</gene>
<dbReference type="Pfam" id="PF04901">
    <property type="entry name" value="RAMP"/>
    <property type="match status" value="1"/>
</dbReference>
<dbReference type="GO" id="GO:0006886">
    <property type="term" value="P:intracellular protein transport"/>
    <property type="evidence" value="ECO:0007669"/>
    <property type="project" value="InterPro"/>
</dbReference>
<dbReference type="GO" id="GO:0006816">
    <property type="term" value="P:calcium ion transport"/>
    <property type="evidence" value="ECO:0007669"/>
    <property type="project" value="TreeGrafter"/>
</dbReference>
<keyword evidence="7 14" id="KW-1133">Transmembrane helix</keyword>
<evidence type="ECO:0000256" key="12">
    <source>
        <dbReference type="ARBA" id="ARBA00049570"/>
    </source>
</evidence>
<dbReference type="GO" id="GO:0031623">
    <property type="term" value="P:receptor internalization"/>
    <property type="evidence" value="ECO:0007669"/>
    <property type="project" value="TreeGrafter"/>
</dbReference>
<dbReference type="CTD" id="10267"/>
<dbReference type="GO" id="GO:0072659">
    <property type="term" value="P:protein localization to plasma membrane"/>
    <property type="evidence" value="ECO:0007669"/>
    <property type="project" value="TreeGrafter"/>
</dbReference>
<reference evidence="17" key="1">
    <citation type="submission" date="2025-08" db="UniProtKB">
        <authorList>
            <consortium name="RefSeq"/>
        </authorList>
    </citation>
    <scope>IDENTIFICATION</scope>
    <source>
        <tissue evidence="17">Blood</tissue>
    </source>
</reference>
<dbReference type="KEGG" id="emc:129323639"/>
<evidence type="ECO:0000256" key="11">
    <source>
        <dbReference type="ARBA" id="ARBA00041071"/>
    </source>
</evidence>
<dbReference type="GO" id="GO:0007186">
    <property type="term" value="P:G protein-coupled receptor signaling pathway"/>
    <property type="evidence" value="ECO:0007669"/>
    <property type="project" value="TreeGrafter"/>
</dbReference>
<dbReference type="PROSITE" id="PS51257">
    <property type="entry name" value="PROKAR_LIPOPROTEIN"/>
    <property type="match status" value="1"/>
</dbReference>
<evidence type="ECO:0000256" key="13">
    <source>
        <dbReference type="ARBA" id="ARBA00049674"/>
    </source>
</evidence>
<evidence type="ECO:0000256" key="1">
    <source>
        <dbReference type="ARBA" id="ARBA00004251"/>
    </source>
</evidence>
<dbReference type="RefSeq" id="XP_054826141.1">
    <property type="nucleotide sequence ID" value="XM_054970166.1"/>
</dbReference>
<accession>A0AA97KPM7</accession>
<dbReference type="Proteomes" id="UP001190640">
    <property type="component" value="Chromosome 2"/>
</dbReference>
<protein>
    <recommendedName>
        <fullName evidence="11">Receptor activity-modifying protein 1</fullName>
    </recommendedName>
</protein>
<feature type="signal peptide" evidence="15">
    <location>
        <begin position="1"/>
        <end position="24"/>
    </location>
</feature>
<feature type="chain" id="PRO_5041727196" description="Receptor activity-modifying protein 1" evidence="15">
    <location>
        <begin position="25"/>
        <end position="148"/>
    </location>
</feature>